<evidence type="ECO:0000313" key="1">
    <source>
        <dbReference type="EMBL" id="OJJ68161.1"/>
    </source>
</evidence>
<dbReference type="Proteomes" id="UP000184499">
    <property type="component" value="Unassembled WGS sequence"/>
</dbReference>
<name>A0A1L9U961_ASPBC</name>
<evidence type="ECO:0000313" key="2">
    <source>
        <dbReference type="Proteomes" id="UP000184499"/>
    </source>
</evidence>
<gene>
    <name evidence="1" type="ORF">ASPBRDRAFT_199302</name>
</gene>
<dbReference type="EMBL" id="KV878691">
    <property type="protein sequence ID" value="OJJ68161.1"/>
    <property type="molecule type" value="Genomic_DNA"/>
</dbReference>
<dbReference type="AlphaFoldDB" id="A0A1L9U961"/>
<sequence>MSKPDTALSILCGTWNLDSEEEIQMIFYENGTGEIILRHIFNAWIAAETEWKSLGPEPLDQISLSDSDTTSPTEAQVLAHFNLEITLTKRTITTRGSTDNYILNEENLIDAAFLPKRYSVRLEKGSFKTAFERTAGPVVRPWRQSYAYQLVFDKSPYPPLNEWKDPEEAPEPPFLPFEEWREFCSRALPKDGQA</sequence>
<protein>
    <submittedName>
        <fullName evidence="1">Uncharacterized protein</fullName>
    </submittedName>
</protein>
<reference evidence="2" key="1">
    <citation type="journal article" date="2017" name="Genome Biol.">
        <title>Comparative genomics reveals high biological diversity and specific adaptations in the industrially and medically important fungal genus Aspergillus.</title>
        <authorList>
            <person name="de Vries R.P."/>
            <person name="Riley R."/>
            <person name="Wiebenga A."/>
            <person name="Aguilar-Osorio G."/>
            <person name="Amillis S."/>
            <person name="Uchima C.A."/>
            <person name="Anderluh G."/>
            <person name="Asadollahi M."/>
            <person name="Askin M."/>
            <person name="Barry K."/>
            <person name="Battaglia E."/>
            <person name="Bayram O."/>
            <person name="Benocci T."/>
            <person name="Braus-Stromeyer S.A."/>
            <person name="Caldana C."/>
            <person name="Canovas D."/>
            <person name="Cerqueira G.C."/>
            <person name="Chen F."/>
            <person name="Chen W."/>
            <person name="Choi C."/>
            <person name="Clum A."/>
            <person name="Dos Santos R.A."/>
            <person name="Damasio A.R."/>
            <person name="Diallinas G."/>
            <person name="Emri T."/>
            <person name="Fekete E."/>
            <person name="Flipphi M."/>
            <person name="Freyberg S."/>
            <person name="Gallo A."/>
            <person name="Gournas C."/>
            <person name="Habgood R."/>
            <person name="Hainaut M."/>
            <person name="Harispe M.L."/>
            <person name="Henrissat B."/>
            <person name="Hilden K.S."/>
            <person name="Hope R."/>
            <person name="Hossain A."/>
            <person name="Karabika E."/>
            <person name="Karaffa L."/>
            <person name="Karanyi Z."/>
            <person name="Krasevec N."/>
            <person name="Kuo A."/>
            <person name="Kusch H."/>
            <person name="LaButti K."/>
            <person name="Lagendijk E.L."/>
            <person name="Lapidus A."/>
            <person name="Levasseur A."/>
            <person name="Lindquist E."/>
            <person name="Lipzen A."/>
            <person name="Logrieco A.F."/>
            <person name="MacCabe A."/>
            <person name="Maekelae M.R."/>
            <person name="Malavazi I."/>
            <person name="Melin P."/>
            <person name="Meyer V."/>
            <person name="Mielnichuk N."/>
            <person name="Miskei M."/>
            <person name="Molnar A.P."/>
            <person name="Mule G."/>
            <person name="Ngan C.Y."/>
            <person name="Orejas M."/>
            <person name="Orosz E."/>
            <person name="Ouedraogo J.P."/>
            <person name="Overkamp K.M."/>
            <person name="Park H.-S."/>
            <person name="Perrone G."/>
            <person name="Piumi F."/>
            <person name="Punt P.J."/>
            <person name="Ram A.F."/>
            <person name="Ramon A."/>
            <person name="Rauscher S."/>
            <person name="Record E."/>
            <person name="Riano-Pachon D.M."/>
            <person name="Robert V."/>
            <person name="Roehrig J."/>
            <person name="Ruller R."/>
            <person name="Salamov A."/>
            <person name="Salih N.S."/>
            <person name="Samson R.A."/>
            <person name="Sandor E."/>
            <person name="Sanguinetti M."/>
            <person name="Schuetze T."/>
            <person name="Sepcic K."/>
            <person name="Shelest E."/>
            <person name="Sherlock G."/>
            <person name="Sophianopoulou V."/>
            <person name="Squina F.M."/>
            <person name="Sun H."/>
            <person name="Susca A."/>
            <person name="Todd R.B."/>
            <person name="Tsang A."/>
            <person name="Unkles S.E."/>
            <person name="van de Wiele N."/>
            <person name="van Rossen-Uffink D."/>
            <person name="Oliveira J.V."/>
            <person name="Vesth T.C."/>
            <person name="Visser J."/>
            <person name="Yu J.-H."/>
            <person name="Zhou M."/>
            <person name="Andersen M.R."/>
            <person name="Archer D.B."/>
            <person name="Baker S.E."/>
            <person name="Benoit I."/>
            <person name="Brakhage A.A."/>
            <person name="Braus G.H."/>
            <person name="Fischer R."/>
            <person name="Frisvad J.C."/>
            <person name="Goldman G.H."/>
            <person name="Houbraken J."/>
            <person name="Oakley B."/>
            <person name="Pocsi I."/>
            <person name="Scazzocchio C."/>
            <person name="Seiboth B."/>
            <person name="vanKuyk P.A."/>
            <person name="Wortman J."/>
            <person name="Dyer P.S."/>
            <person name="Grigoriev I.V."/>
        </authorList>
    </citation>
    <scope>NUCLEOTIDE SEQUENCE [LARGE SCALE GENOMIC DNA]</scope>
    <source>
        <strain evidence="2">CBS 101740 / IMI 381727 / IBT 21946</strain>
    </source>
</reference>
<accession>A0A1L9U961</accession>
<proteinExistence type="predicted"/>
<organism evidence="1 2">
    <name type="scientific">Aspergillus brasiliensis (strain CBS 101740 / IMI 381727 / IBT 21946)</name>
    <dbReference type="NCBI Taxonomy" id="767769"/>
    <lineage>
        <taxon>Eukaryota</taxon>
        <taxon>Fungi</taxon>
        <taxon>Dikarya</taxon>
        <taxon>Ascomycota</taxon>
        <taxon>Pezizomycotina</taxon>
        <taxon>Eurotiomycetes</taxon>
        <taxon>Eurotiomycetidae</taxon>
        <taxon>Eurotiales</taxon>
        <taxon>Aspergillaceae</taxon>
        <taxon>Aspergillus</taxon>
        <taxon>Aspergillus subgen. Circumdati</taxon>
    </lineage>
</organism>
<keyword evidence="2" id="KW-1185">Reference proteome</keyword>
<dbReference type="GeneID" id="93573799"/>
<dbReference type="RefSeq" id="XP_067475410.1">
    <property type="nucleotide sequence ID" value="XM_067621311.1"/>
</dbReference>
<dbReference type="OrthoDB" id="2935237at2759"/>
<dbReference type="VEuPathDB" id="FungiDB:ASPBRDRAFT_199302"/>
<dbReference type="OMA" id="HIFNAWI"/>